<evidence type="ECO:0000313" key="2">
    <source>
        <dbReference type="EMBL" id="GAA5151327.1"/>
    </source>
</evidence>
<gene>
    <name evidence="2" type="ORF">GCM10023321_18170</name>
</gene>
<reference evidence="3" key="1">
    <citation type="journal article" date="2019" name="Int. J. Syst. Evol. Microbiol.">
        <title>The Global Catalogue of Microorganisms (GCM) 10K type strain sequencing project: providing services to taxonomists for standard genome sequencing and annotation.</title>
        <authorList>
            <consortium name="The Broad Institute Genomics Platform"/>
            <consortium name="The Broad Institute Genome Sequencing Center for Infectious Disease"/>
            <person name="Wu L."/>
            <person name="Ma J."/>
        </authorList>
    </citation>
    <scope>NUCLEOTIDE SEQUENCE [LARGE SCALE GENOMIC DNA]</scope>
    <source>
        <strain evidence="3">JCM 18303</strain>
    </source>
</reference>
<feature type="compositionally biased region" description="Basic and acidic residues" evidence="1">
    <location>
        <begin position="42"/>
        <end position="54"/>
    </location>
</feature>
<dbReference type="Proteomes" id="UP001428817">
    <property type="component" value="Unassembled WGS sequence"/>
</dbReference>
<sequence length="63" mass="7310">MNLNLHDDEVEFLREILDSTARALTSEIAHTDNRLYRQTLKTRRDQTRTLRAKLETPPASEAS</sequence>
<accession>A0ABP9PSD5</accession>
<feature type="region of interest" description="Disordered" evidence="1">
    <location>
        <begin position="39"/>
        <end position="63"/>
    </location>
</feature>
<dbReference type="RefSeq" id="WP_185064532.1">
    <property type="nucleotide sequence ID" value="NZ_BAABJP010000007.1"/>
</dbReference>
<comment type="caution">
    <text evidence="2">The sequence shown here is derived from an EMBL/GenBank/DDBJ whole genome shotgun (WGS) entry which is preliminary data.</text>
</comment>
<dbReference type="EMBL" id="BAABJP010000007">
    <property type="protein sequence ID" value="GAA5151327.1"/>
    <property type="molecule type" value="Genomic_DNA"/>
</dbReference>
<keyword evidence="3" id="KW-1185">Reference proteome</keyword>
<proteinExistence type="predicted"/>
<evidence type="ECO:0000313" key="3">
    <source>
        <dbReference type="Proteomes" id="UP001428817"/>
    </source>
</evidence>
<organism evidence="2 3">
    <name type="scientific">Pseudonocardia eucalypti</name>
    <dbReference type="NCBI Taxonomy" id="648755"/>
    <lineage>
        <taxon>Bacteria</taxon>
        <taxon>Bacillati</taxon>
        <taxon>Actinomycetota</taxon>
        <taxon>Actinomycetes</taxon>
        <taxon>Pseudonocardiales</taxon>
        <taxon>Pseudonocardiaceae</taxon>
        <taxon>Pseudonocardia</taxon>
    </lineage>
</organism>
<evidence type="ECO:0000256" key="1">
    <source>
        <dbReference type="SAM" id="MobiDB-lite"/>
    </source>
</evidence>
<protein>
    <recommendedName>
        <fullName evidence="4">50S ribosomal protein L29</fullName>
    </recommendedName>
</protein>
<name>A0ABP9PSD5_9PSEU</name>
<evidence type="ECO:0008006" key="4">
    <source>
        <dbReference type="Google" id="ProtNLM"/>
    </source>
</evidence>